<gene>
    <name evidence="2" type="ORF">GA0061099_100513</name>
</gene>
<evidence type="ECO:0000313" key="2">
    <source>
        <dbReference type="EMBL" id="SCB33340.1"/>
    </source>
</evidence>
<name>A0A1C3VZY7_9BRAD</name>
<sequence>MPRGQFYTVLTMGFASAIALFGIAGAFALLWWPQAAYWMAMAFGAPGYPAPWITPGTFSLFVGSAAVVIAYWILRIQQAVVRWSGDRLIAKLNRQYNMIAQLQGREYADEFMRLQAQSMIEESEGKPFNLFGREKMVHAAAAAGAQIRPPA</sequence>
<feature type="transmembrane region" description="Helical" evidence="1">
    <location>
        <begin position="52"/>
        <end position="74"/>
    </location>
</feature>
<proteinExistence type="predicted"/>
<protein>
    <submittedName>
        <fullName evidence="2">Uncharacterized protein</fullName>
    </submittedName>
</protein>
<keyword evidence="1" id="KW-1133">Transmembrane helix</keyword>
<reference evidence="2 3" key="1">
    <citation type="submission" date="2016-08" db="EMBL/GenBank/DDBJ databases">
        <authorList>
            <person name="Seilhamer J.J."/>
        </authorList>
    </citation>
    <scope>NUCLEOTIDE SEQUENCE [LARGE SCALE GENOMIC DNA]</scope>
    <source>
        <strain evidence="2 3">CCBAU 10071</strain>
    </source>
</reference>
<organism evidence="2 3">
    <name type="scientific">Bradyrhizobium yuanmingense</name>
    <dbReference type="NCBI Taxonomy" id="108015"/>
    <lineage>
        <taxon>Bacteria</taxon>
        <taxon>Pseudomonadati</taxon>
        <taxon>Pseudomonadota</taxon>
        <taxon>Alphaproteobacteria</taxon>
        <taxon>Hyphomicrobiales</taxon>
        <taxon>Nitrobacteraceae</taxon>
        <taxon>Bradyrhizobium</taxon>
    </lineage>
</organism>
<dbReference type="RefSeq" id="WP_074447949.1">
    <property type="nucleotide sequence ID" value="NZ_FMAE01000005.1"/>
</dbReference>
<feature type="transmembrane region" description="Helical" evidence="1">
    <location>
        <begin position="7"/>
        <end position="32"/>
    </location>
</feature>
<keyword evidence="1" id="KW-0812">Transmembrane</keyword>
<accession>A0A1C3VZY7</accession>
<evidence type="ECO:0000256" key="1">
    <source>
        <dbReference type="SAM" id="Phobius"/>
    </source>
</evidence>
<dbReference type="Proteomes" id="UP000183174">
    <property type="component" value="Unassembled WGS sequence"/>
</dbReference>
<dbReference type="AlphaFoldDB" id="A0A1C3VZY7"/>
<evidence type="ECO:0000313" key="3">
    <source>
        <dbReference type="Proteomes" id="UP000183174"/>
    </source>
</evidence>
<keyword evidence="1" id="KW-0472">Membrane</keyword>
<dbReference type="EMBL" id="FMAE01000005">
    <property type="protein sequence ID" value="SCB33340.1"/>
    <property type="molecule type" value="Genomic_DNA"/>
</dbReference>